<reference evidence="2" key="2">
    <citation type="journal article" date="2022" name="Hortic Res">
        <title>The genome of Dioscorea zingiberensis sheds light on the biosynthesis, origin and evolution of the medicinally important diosgenin saponins.</title>
        <authorList>
            <person name="Li Y."/>
            <person name="Tan C."/>
            <person name="Li Z."/>
            <person name="Guo J."/>
            <person name="Li S."/>
            <person name="Chen X."/>
            <person name="Wang C."/>
            <person name="Dai X."/>
            <person name="Yang H."/>
            <person name="Song W."/>
            <person name="Hou L."/>
            <person name="Xu J."/>
            <person name="Tong Z."/>
            <person name="Xu A."/>
            <person name="Yuan X."/>
            <person name="Wang W."/>
            <person name="Yang Q."/>
            <person name="Chen L."/>
            <person name="Sun Z."/>
            <person name="Wang K."/>
            <person name="Pan B."/>
            <person name="Chen J."/>
            <person name="Bao Y."/>
            <person name="Liu F."/>
            <person name="Qi X."/>
            <person name="Gang D.R."/>
            <person name="Wen J."/>
            <person name="Li J."/>
        </authorList>
    </citation>
    <scope>NUCLEOTIDE SEQUENCE</scope>
    <source>
        <strain evidence="2">Dzin_1.0</strain>
    </source>
</reference>
<dbReference type="InterPro" id="IPR005174">
    <property type="entry name" value="KIB1-4_b-propeller"/>
</dbReference>
<sequence>MSQRRSKKPRVTPPHERQDWSALGKLPLRTIAGHLNSIDHVRFRSACSSWRASSAKRPKTPFLITTGYKEVFSFYDHVREENIPLPSDVNTYISYLKSLGTVYIGIGCSFGWIALAMENQFEISTITLINPFTFARVELSQLTGLRLFGGRVLLSGSPANLQQRPMVVYHSVYPRHLKFQQIGDKQWKTIQHPSSLAEVIACNGRFYGFTSNELYSIDLQANNGNGAVVQLVLDLPDIFSGAPPPRWKFLADFSGDLVVMCSHNERELFLKVDLENLRLVLMPNMAHCLLFQCQSCSSFYIPGDHRFLKFNHDGHHIVNTGSPNHVIIIYAHHWKHPDCKIRSKAVPLGWITPDLNKS</sequence>
<name>A0A9D5CKF1_9LILI</name>
<dbReference type="PANTHER" id="PTHR44259">
    <property type="entry name" value="OS07G0183000 PROTEIN-RELATED"/>
    <property type="match status" value="1"/>
</dbReference>
<dbReference type="AlphaFoldDB" id="A0A9D5CKF1"/>
<evidence type="ECO:0000259" key="1">
    <source>
        <dbReference type="Pfam" id="PF03478"/>
    </source>
</evidence>
<dbReference type="OrthoDB" id="616438at2759"/>
<dbReference type="InterPro" id="IPR050942">
    <property type="entry name" value="F-box_BR-signaling"/>
</dbReference>
<dbReference type="Proteomes" id="UP001085076">
    <property type="component" value="Miscellaneous, Linkage group lg04"/>
</dbReference>
<evidence type="ECO:0000313" key="3">
    <source>
        <dbReference type="Proteomes" id="UP001085076"/>
    </source>
</evidence>
<feature type="domain" description="KIB1-4 beta-propeller" evidence="1">
    <location>
        <begin position="106"/>
        <end position="297"/>
    </location>
</feature>
<evidence type="ECO:0000313" key="2">
    <source>
        <dbReference type="EMBL" id="KAJ0974549.1"/>
    </source>
</evidence>
<dbReference type="Pfam" id="PF03478">
    <property type="entry name" value="Beta-prop_KIB1-4"/>
    <property type="match status" value="1"/>
</dbReference>
<keyword evidence="3" id="KW-1185">Reference proteome</keyword>
<proteinExistence type="predicted"/>
<protein>
    <recommendedName>
        <fullName evidence="1">KIB1-4 beta-propeller domain-containing protein</fullName>
    </recommendedName>
</protein>
<dbReference type="EMBL" id="JAGGNH010000004">
    <property type="protein sequence ID" value="KAJ0974549.1"/>
    <property type="molecule type" value="Genomic_DNA"/>
</dbReference>
<organism evidence="2 3">
    <name type="scientific">Dioscorea zingiberensis</name>
    <dbReference type="NCBI Taxonomy" id="325984"/>
    <lineage>
        <taxon>Eukaryota</taxon>
        <taxon>Viridiplantae</taxon>
        <taxon>Streptophyta</taxon>
        <taxon>Embryophyta</taxon>
        <taxon>Tracheophyta</taxon>
        <taxon>Spermatophyta</taxon>
        <taxon>Magnoliopsida</taxon>
        <taxon>Liliopsida</taxon>
        <taxon>Dioscoreales</taxon>
        <taxon>Dioscoreaceae</taxon>
        <taxon>Dioscorea</taxon>
    </lineage>
</organism>
<gene>
    <name evidence="2" type="ORF">J5N97_016514</name>
</gene>
<comment type="caution">
    <text evidence="2">The sequence shown here is derived from an EMBL/GenBank/DDBJ whole genome shotgun (WGS) entry which is preliminary data.</text>
</comment>
<reference evidence="2" key="1">
    <citation type="submission" date="2021-03" db="EMBL/GenBank/DDBJ databases">
        <authorList>
            <person name="Li Z."/>
            <person name="Yang C."/>
        </authorList>
    </citation>
    <scope>NUCLEOTIDE SEQUENCE</scope>
    <source>
        <strain evidence="2">Dzin_1.0</strain>
        <tissue evidence="2">Leaf</tissue>
    </source>
</reference>
<accession>A0A9D5CKF1</accession>